<dbReference type="GO" id="GO:0016787">
    <property type="term" value="F:hydrolase activity"/>
    <property type="evidence" value="ECO:0007669"/>
    <property type="project" value="UniProtKB-KW"/>
</dbReference>
<dbReference type="HOGENOM" id="CLU_028967_0_3_11"/>
<evidence type="ECO:0000259" key="4">
    <source>
        <dbReference type="SMART" id="SM00797"/>
    </source>
</evidence>
<keyword evidence="3" id="KW-0067">ATP-binding</keyword>
<proteinExistence type="predicted"/>
<dbReference type="Pfam" id="PF02626">
    <property type="entry name" value="CT_A_B"/>
    <property type="match status" value="1"/>
</dbReference>
<organism evidence="5 6">
    <name type="scientific">Kribbella flavida (strain DSM 17836 / JCM 10339 / NBRC 14399)</name>
    <dbReference type="NCBI Taxonomy" id="479435"/>
    <lineage>
        <taxon>Bacteria</taxon>
        <taxon>Bacillati</taxon>
        <taxon>Actinomycetota</taxon>
        <taxon>Actinomycetes</taxon>
        <taxon>Propionibacteriales</taxon>
        <taxon>Kribbellaceae</taxon>
        <taxon>Kribbella</taxon>
    </lineage>
</organism>
<keyword evidence="2" id="KW-0378">Hydrolase</keyword>
<dbReference type="Proteomes" id="UP000007967">
    <property type="component" value="Chromosome"/>
</dbReference>
<feature type="domain" description="Carboxyltransferase" evidence="4">
    <location>
        <begin position="26"/>
        <end position="295"/>
    </location>
</feature>
<name>D2PYI0_KRIFD</name>
<protein>
    <submittedName>
        <fullName evidence="5">Urea amidolyase related protein</fullName>
    </submittedName>
</protein>
<sequence length="295" mass="30210">MSGGFEVLETGPLTTVQDAGRLGQGALGIGRSGACDRTSYRLANRLVGNAEDAAALEVTFGGLELVASSDLVYAVTGAPCAGIALNAPTVLRTGEVLRLGVPRTGLRTYVAIRGGVNVAPVLGSRSTDLLSGLGPAPLSAGDVLAVGKECGPMPGVDLAPVADPPGGEVSVRVLPGPRRDWFTDADWDSLTGQSYTVSSNSNRIGVRLEGTPLERAREGELPSEGMDLGALQIPPSGLPVLFLADHPVTGGYPVIGYVDGADLDLCAQLRPGQSLRFRSAQRTNPVGNGSVGSSR</sequence>
<reference evidence="5 6" key="2">
    <citation type="journal article" date="2010" name="Stand. Genomic Sci.">
        <title>Complete genome sequence of Kribbella flavida type strain (IFO 14399).</title>
        <authorList>
            <person name="Pukall R."/>
            <person name="Lapidus A."/>
            <person name="Glavina Del Rio T."/>
            <person name="Copeland A."/>
            <person name="Tice H."/>
            <person name="Cheng J.-F."/>
            <person name="Lucas S."/>
            <person name="Chen F."/>
            <person name="Nolan M."/>
            <person name="LaButti K."/>
            <person name="Pati A."/>
            <person name="Ivanova N."/>
            <person name="Mavrommatis K."/>
            <person name="Mikhailova N."/>
            <person name="Pitluck S."/>
            <person name="Bruce D."/>
            <person name="Goodwin L."/>
            <person name="Land M."/>
            <person name="Hauser L."/>
            <person name="Chang Y.-J."/>
            <person name="Jeffries C.D."/>
            <person name="Chen A."/>
            <person name="Palaniappan K."/>
            <person name="Chain P."/>
            <person name="Rohde M."/>
            <person name="Goeker M."/>
            <person name="Bristow J."/>
            <person name="Eisen J.A."/>
            <person name="Markowitz V."/>
            <person name="Hugenholtz P."/>
            <person name="Kyrpides N.C."/>
            <person name="Klenk H.-P."/>
            <person name="Brettin T."/>
        </authorList>
    </citation>
    <scope>NUCLEOTIDE SEQUENCE [LARGE SCALE GENOMIC DNA]</scope>
    <source>
        <strain evidence="6">DSM 17836 / JCM 10339 / NBRC 14399</strain>
    </source>
</reference>
<dbReference type="AlphaFoldDB" id="D2PYI0"/>
<dbReference type="KEGG" id="kfl:Kfla_6553"/>
<evidence type="ECO:0000313" key="5">
    <source>
        <dbReference type="EMBL" id="ADB35548.1"/>
    </source>
</evidence>
<evidence type="ECO:0000313" key="6">
    <source>
        <dbReference type="Proteomes" id="UP000007967"/>
    </source>
</evidence>
<accession>D2PYI0</accession>
<dbReference type="EMBL" id="CP001736">
    <property type="protein sequence ID" value="ADB35548.1"/>
    <property type="molecule type" value="Genomic_DNA"/>
</dbReference>
<keyword evidence="5" id="KW-0456">Lyase</keyword>
<dbReference type="STRING" id="479435.Kfla_6553"/>
<dbReference type="GO" id="GO:0016829">
    <property type="term" value="F:lyase activity"/>
    <property type="evidence" value="ECO:0007669"/>
    <property type="project" value="UniProtKB-KW"/>
</dbReference>
<dbReference type="NCBIfam" id="TIGR00724">
    <property type="entry name" value="urea_amlyse_rel"/>
    <property type="match status" value="1"/>
</dbReference>
<evidence type="ECO:0000256" key="3">
    <source>
        <dbReference type="ARBA" id="ARBA00022840"/>
    </source>
</evidence>
<dbReference type="Gene3D" id="2.40.100.10">
    <property type="entry name" value="Cyclophilin-like"/>
    <property type="match status" value="1"/>
</dbReference>
<evidence type="ECO:0000256" key="1">
    <source>
        <dbReference type="ARBA" id="ARBA00022741"/>
    </source>
</evidence>
<dbReference type="InterPro" id="IPR029000">
    <property type="entry name" value="Cyclophilin-like_dom_sf"/>
</dbReference>
<keyword evidence="6" id="KW-1185">Reference proteome</keyword>
<dbReference type="RefSeq" id="WP_012924100.1">
    <property type="nucleotide sequence ID" value="NC_013729.1"/>
</dbReference>
<dbReference type="GO" id="GO:0005524">
    <property type="term" value="F:ATP binding"/>
    <property type="evidence" value="ECO:0007669"/>
    <property type="project" value="UniProtKB-KW"/>
</dbReference>
<dbReference type="SUPFAM" id="SSF50891">
    <property type="entry name" value="Cyclophilin-like"/>
    <property type="match status" value="1"/>
</dbReference>
<dbReference type="PANTHER" id="PTHR43309">
    <property type="entry name" value="5-OXOPROLINASE SUBUNIT C"/>
    <property type="match status" value="1"/>
</dbReference>
<gene>
    <name evidence="5" type="ordered locus">Kfla_6553</name>
</gene>
<dbReference type="InterPro" id="IPR003778">
    <property type="entry name" value="CT_A_B"/>
</dbReference>
<dbReference type="PANTHER" id="PTHR43309:SF3">
    <property type="entry name" value="5-OXOPROLINASE SUBUNIT C"/>
    <property type="match status" value="1"/>
</dbReference>
<reference evidence="6" key="1">
    <citation type="submission" date="2009-09" db="EMBL/GenBank/DDBJ databases">
        <title>The complete genome of Kribbella flavida DSM 17836.</title>
        <authorList>
            <consortium name="US DOE Joint Genome Institute (JGI-PGF)"/>
            <person name="Lucas S."/>
            <person name="Copeland A."/>
            <person name="Lapidus A."/>
            <person name="Glavina del Rio T."/>
            <person name="Dalin E."/>
            <person name="Tice H."/>
            <person name="Bruce D."/>
            <person name="Goodwin L."/>
            <person name="Pitluck S."/>
            <person name="Kyrpides N."/>
            <person name="Mavromatis K."/>
            <person name="Ivanova N."/>
            <person name="Saunders E."/>
            <person name="Brettin T."/>
            <person name="Detter J.C."/>
            <person name="Han C."/>
            <person name="Larimer F."/>
            <person name="Land M."/>
            <person name="Hauser L."/>
            <person name="Markowitz V."/>
            <person name="Cheng J.-F."/>
            <person name="Hugenholtz P."/>
            <person name="Woyke T."/>
            <person name="Wu D."/>
            <person name="Pukall R."/>
            <person name="Klenk H.-P."/>
            <person name="Eisen J.A."/>
        </authorList>
    </citation>
    <scope>NUCLEOTIDE SEQUENCE [LARGE SCALE GENOMIC DNA]</scope>
    <source>
        <strain evidence="6">DSM 17836 / JCM 10339 / NBRC 14399</strain>
    </source>
</reference>
<dbReference type="SMART" id="SM00797">
    <property type="entry name" value="AHS2"/>
    <property type="match status" value="1"/>
</dbReference>
<keyword evidence="1" id="KW-0547">Nucleotide-binding</keyword>
<dbReference type="eggNOG" id="COG1984">
    <property type="taxonomic scope" value="Bacteria"/>
</dbReference>
<evidence type="ECO:0000256" key="2">
    <source>
        <dbReference type="ARBA" id="ARBA00022801"/>
    </source>
</evidence>
<dbReference type="InterPro" id="IPR052708">
    <property type="entry name" value="PxpC"/>
</dbReference>